<dbReference type="EMBL" id="CP136896">
    <property type="protein sequence ID" value="WOL14763.1"/>
    <property type="molecule type" value="Genomic_DNA"/>
</dbReference>
<keyword evidence="1" id="KW-0175">Coiled coil</keyword>
<dbReference type="Pfam" id="PF11331">
    <property type="entry name" value="Zn_ribbon_12"/>
    <property type="match status" value="1"/>
</dbReference>
<evidence type="ECO:0000313" key="6">
    <source>
        <dbReference type="Proteomes" id="UP001327560"/>
    </source>
</evidence>
<keyword evidence="6" id="KW-1185">Reference proteome</keyword>
<evidence type="ECO:0008006" key="7">
    <source>
        <dbReference type="Google" id="ProtNLM"/>
    </source>
</evidence>
<feature type="region of interest" description="Disordered" evidence="2">
    <location>
        <begin position="558"/>
        <end position="582"/>
    </location>
</feature>
<dbReference type="PANTHER" id="PTHR31105">
    <property type="entry name" value="EXTRA-LARGE G-PROTEIN-LIKE"/>
    <property type="match status" value="1"/>
</dbReference>
<dbReference type="Pfam" id="PF22910">
    <property type="entry name" value="EDR4-like_1st"/>
    <property type="match status" value="1"/>
</dbReference>
<feature type="compositionally biased region" description="Polar residues" evidence="2">
    <location>
        <begin position="55"/>
        <end position="69"/>
    </location>
</feature>
<gene>
    <name evidence="5" type="ORF">Cni_G23544</name>
</gene>
<feature type="region of interest" description="Disordered" evidence="2">
    <location>
        <begin position="54"/>
        <end position="141"/>
    </location>
</feature>
<reference evidence="5 6" key="1">
    <citation type="submission" date="2023-10" db="EMBL/GenBank/DDBJ databases">
        <title>Chromosome-scale genome assembly provides insights into flower coloration mechanisms of Canna indica.</title>
        <authorList>
            <person name="Li C."/>
        </authorList>
    </citation>
    <scope>NUCLEOTIDE SEQUENCE [LARGE SCALE GENOMIC DNA]</scope>
    <source>
        <tissue evidence="5">Flower</tissue>
    </source>
</reference>
<evidence type="ECO:0000313" key="5">
    <source>
        <dbReference type="EMBL" id="WOL14763.1"/>
    </source>
</evidence>
<feature type="compositionally biased region" description="Basic and acidic residues" evidence="2">
    <location>
        <begin position="178"/>
        <end position="193"/>
    </location>
</feature>
<proteinExistence type="predicted"/>
<dbReference type="InterPro" id="IPR055126">
    <property type="entry name" value="EDR4-like_N"/>
</dbReference>
<feature type="compositionally biased region" description="Basic and acidic residues" evidence="2">
    <location>
        <begin position="246"/>
        <end position="262"/>
    </location>
</feature>
<feature type="region of interest" description="Disordered" evidence="2">
    <location>
        <begin position="158"/>
        <end position="298"/>
    </location>
</feature>
<organism evidence="5 6">
    <name type="scientific">Canna indica</name>
    <name type="common">Indian-shot</name>
    <dbReference type="NCBI Taxonomy" id="4628"/>
    <lineage>
        <taxon>Eukaryota</taxon>
        <taxon>Viridiplantae</taxon>
        <taxon>Streptophyta</taxon>
        <taxon>Embryophyta</taxon>
        <taxon>Tracheophyta</taxon>
        <taxon>Spermatophyta</taxon>
        <taxon>Magnoliopsida</taxon>
        <taxon>Liliopsida</taxon>
        <taxon>Zingiberales</taxon>
        <taxon>Cannaceae</taxon>
        <taxon>Canna</taxon>
    </lineage>
</organism>
<evidence type="ECO:0000256" key="1">
    <source>
        <dbReference type="SAM" id="Coils"/>
    </source>
</evidence>
<evidence type="ECO:0000259" key="3">
    <source>
        <dbReference type="Pfam" id="PF11331"/>
    </source>
</evidence>
<feature type="compositionally biased region" description="Polar residues" evidence="2">
    <location>
        <begin position="568"/>
        <end position="580"/>
    </location>
</feature>
<dbReference type="InterPro" id="IPR040244">
    <property type="entry name" value="EDR4-like"/>
</dbReference>
<feature type="compositionally biased region" description="Basic and acidic residues" evidence="2">
    <location>
        <begin position="108"/>
        <end position="128"/>
    </location>
</feature>
<feature type="region of interest" description="Disordered" evidence="2">
    <location>
        <begin position="458"/>
        <end position="502"/>
    </location>
</feature>
<feature type="domain" description="Enhanced disease resistance 4-like N-terminal" evidence="4">
    <location>
        <begin position="8"/>
        <end position="39"/>
    </location>
</feature>
<feature type="domain" description="Probable zinc-ribbon" evidence="3">
    <location>
        <begin position="507"/>
        <end position="551"/>
    </location>
</feature>
<feature type="compositionally biased region" description="Polar residues" evidence="2">
    <location>
        <begin position="89"/>
        <end position="107"/>
    </location>
</feature>
<dbReference type="AlphaFoldDB" id="A0AAQ3KTN1"/>
<dbReference type="GO" id="GO:1900150">
    <property type="term" value="P:regulation of defense response to fungus"/>
    <property type="evidence" value="ECO:0007669"/>
    <property type="project" value="InterPro"/>
</dbReference>
<accession>A0AAQ3KTN1</accession>
<feature type="compositionally biased region" description="Basic and acidic residues" evidence="2">
    <location>
        <begin position="477"/>
        <end position="489"/>
    </location>
</feature>
<dbReference type="InterPro" id="IPR021480">
    <property type="entry name" value="Zinc_ribbon_12"/>
</dbReference>
<evidence type="ECO:0000259" key="4">
    <source>
        <dbReference type="Pfam" id="PF22910"/>
    </source>
</evidence>
<dbReference type="PANTHER" id="PTHR31105:SF38">
    <property type="entry name" value="PROTEIN ENHANCED DISEASE RESISTANCE 4"/>
    <property type="match status" value="1"/>
</dbReference>
<evidence type="ECO:0000256" key="2">
    <source>
        <dbReference type="SAM" id="MobiDB-lite"/>
    </source>
</evidence>
<feature type="compositionally biased region" description="Low complexity" evidence="2">
    <location>
        <begin position="203"/>
        <end position="216"/>
    </location>
</feature>
<protein>
    <recommendedName>
        <fullName evidence="7">Zinc-ribbon domain-containing protein</fullName>
    </recommendedName>
</protein>
<name>A0AAQ3KTN1_9LILI</name>
<feature type="compositionally biased region" description="Polar residues" evidence="2">
    <location>
        <begin position="277"/>
        <end position="290"/>
    </location>
</feature>
<sequence>MASTFPGFRFVRCPKCKKVLAEYANVPVYKCGECGTSLRSKLYNATRENIVDASQEINSQNLPDSNTFDKGSPMENERTVCVSEDRAQNAASPSPQVSEMDASSSYHQKGDGSEHEREEHCTDERGTDNGRNGKPTLTDCSLNEDKSLKLCQQGHGSLKFCGRRHDSAESSDPESASSEDKENRNHHDRHGDASRPNSPNQNASDDSVSSATSATDGCNTDTPRKCIPMSRRTFKRRELQGPADADLQKGEGVKEMAVETKDQAQAVPQEPPKENPPTISTIDSNANECSQKGEGHVTQDVSLNFKDFKSVQNWMEPENLEPLVSPSKKAQVPQGSANNQNDSMSAELNSLGFIQMKIMQKVDELKEEINELFDKSDKAKGRSNLRVIQEKTKNFDSAFAQRPPKPSYQSKEIHRRSRLAEIPCKHCQHEGQESSVRLPAQSGFHSRICTACHCERSSNPSANVSPRNHMICRPLPSRHDSLMQHEPEKSYGNGRRQQRKRPCRPVLGGAPFVMCHNCLELLKLPMDFFFARKRLYKVQCGACSKVLTFSFRARNHGIPDTPNDEVETPTTELDSSSTDATPGHEIWNSHINDRSQLEPVSYSEDYGISYSTDVELPEHIPMNSSRMREKRNSKLRTGSELHMLMGYGSASELLYRHSDIDEVSEITEATTPHCNTPEEAFVGDIMTRRGSYVSDPSTSRYF</sequence>
<dbReference type="Proteomes" id="UP001327560">
    <property type="component" value="Chromosome 7"/>
</dbReference>
<feature type="compositionally biased region" description="Basic and acidic residues" evidence="2">
    <location>
        <begin position="75"/>
        <end position="87"/>
    </location>
</feature>
<feature type="coiled-coil region" evidence="1">
    <location>
        <begin position="355"/>
        <end position="382"/>
    </location>
</feature>